<dbReference type="Pfam" id="PF00248">
    <property type="entry name" value="Aldo_ket_red"/>
    <property type="match status" value="1"/>
</dbReference>
<dbReference type="PANTHER" id="PTHR43364:SF15">
    <property type="entry name" value="ARYL-ALCOHOL DEHYDROGENASE AAD16-RELATED"/>
    <property type="match status" value="1"/>
</dbReference>
<accession>A0AAV5R501</accession>
<dbReference type="GO" id="GO:0005829">
    <property type="term" value="C:cytosol"/>
    <property type="evidence" value="ECO:0007669"/>
    <property type="project" value="UniProtKB-ARBA"/>
</dbReference>
<protein>
    <recommendedName>
        <fullName evidence="2">NADP-dependent oxidoreductase domain-containing protein</fullName>
    </recommendedName>
</protein>
<sequence>MSTAVPAEFYTNLGKSGLKISRIIVGCMSFGKKYWADWVIEDKEKVFTILKKCYDNGLRTFDTADTYSNGFSEVLLGEFIKKYNIKRDRIVILTKLYFPLDPDIPDFTAAKRATMPVYEYINSQGLSRKHIMDAAKASNERLGTYADIIQIHRFDPTTPIEETMEALHDIVKLGYTRYIGASTMKTYQFVMMQNVAENNKWTKFISMQNYFNLLYREEENEMMEYCKLTDVGIIPWSPNARGVLTRPYGNVGETNRNEKDIHRMIKLGLDVLSESDQLILKRVEELANKYNKSMAIISTSYVLSKGYSPIVGFSKPERVDDAIEAFAFYKNLTSEDIAYLEEPYESKPWTC</sequence>
<evidence type="ECO:0000256" key="1">
    <source>
        <dbReference type="ARBA" id="ARBA00023002"/>
    </source>
</evidence>
<dbReference type="AlphaFoldDB" id="A0AAV5R501"/>
<evidence type="ECO:0000313" key="4">
    <source>
        <dbReference type="Proteomes" id="UP001378960"/>
    </source>
</evidence>
<reference evidence="3 4" key="1">
    <citation type="journal article" date="2023" name="Elife">
        <title>Identification of key yeast species and microbe-microbe interactions impacting larval growth of Drosophila in the wild.</title>
        <authorList>
            <person name="Mure A."/>
            <person name="Sugiura Y."/>
            <person name="Maeda R."/>
            <person name="Honda K."/>
            <person name="Sakurai N."/>
            <person name="Takahashi Y."/>
            <person name="Watada M."/>
            <person name="Katoh T."/>
            <person name="Gotoh A."/>
            <person name="Gotoh Y."/>
            <person name="Taniguchi I."/>
            <person name="Nakamura K."/>
            <person name="Hayashi T."/>
            <person name="Katayama T."/>
            <person name="Uemura T."/>
            <person name="Hattori Y."/>
        </authorList>
    </citation>
    <scope>NUCLEOTIDE SEQUENCE [LARGE SCALE GENOMIC DNA]</scope>
    <source>
        <strain evidence="3 4">PK-24</strain>
    </source>
</reference>
<dbReference type="InterPro" id="IPR023210">
    <property type="entry name" value="NADP_OxRdtase_dom"/>
</dbReference>
<dbReference type="Gene3D" id="3.20.20.100">
    <property type="entry name" value="NADP-dependent oxidoreductase domain"/>
    <property type="match status" value="1"/>
</dbReference>
<dbReference type="EMBL" id="BTGB01000003">
    <property type="protein sequence ID" value="GMM46382.1"/>
    <property type="molecule type" value="Genomic_DNA"/>
</dbReference>
<dbReference type="FunFam" id="3.20.20.100:FF:000004">
    <property type="entry name" value="Oxidoreductase, aldo/keto reductase"/>
    <property type="match status" value="1"/>
</dbReference>
<evidence type="ECO:0000313" key="3">
    <source>
        <dbReference type="EMBL" id="GMM46382.1"/>
    </source>
</evidence>
<name>A0AAV5R501_PICKL</name>
<dbReference type="InterPro" id="IPR050523">
    <property type="entry name" value="AKR_Detox_Biosynth"/>
</dbReference>
<dbReference type="GO" id="GO:0016491">
    <property type="term" value="F:oxidoreductase activity"/>
    <property type="evidence" value="ECO:0007669"/>
    <property type="project" value="UniProtKB-KW"/>
</dbReference>
<dbReference type="InterPro" id="IPR036812">
    <property type="entry name" value="NAD(P)_OxRdtase_dom_sf"/>
</dbReference>
<keyword evidence="1" id="KW-0560">Oxidoreductase</keyword>
<dbReference type="CDD" id="cd19079">
    <property type="entry name" value="AKR_EcYajO-like"/>
    <property type="match status" value="1"/>
</dbReference>
<comment type="caution">
    <text evidence="3">The sequence shown here is derived from an EMBL/GenBank/DDBJ whole genome shotgun (WGS) entry which is preliminary data.</text>
</comment>
<evidence type="ECO:0000259" key="2">
    <source>
        <dbReference type="Pfam" id="PF00248"/>
    </source>
</evidence>
<gene>
    <name evidence="3" type="ORF">DAPK24_029570</name>
</gene>
<dbReference type="PANTHER" id="PTHR43364">
    <property type="entry name" value="NADH-SPECIFIC METHYLGLYOXAL REDUCTASE-RELATED"/>
    <property type="match status" value="1"/>
</dbReference>
<proteinExistence type="predicted"/>
<keyword evidence="4" id="KW-1185">Reference proteome</keyword>
<dbReference type="Proteomes" id="UP001378960">
    <property type="component" value="Unassembled WGS sequence"/>
</dbReference>
<dbReference type="SUPFAM" id="SSF51430">
    <property type="entry name" value="NAD(P)-linked oxidoreductase"/>
    <property type="match status" value="1"/>
</dbReference>
<organism evidence="3 4">
    <name type="scientific">Pichia kluyveri</name>
    <name type="common">Yeast</name>
    <dbReference type="NCBI Taxonomy" id="36015"/>
    <lineage>
        <taxon>Eukaryota</taxon>
        <taxon>Fungi</taxon>
        <taxon>Dikarya</taxon>
        <taxon>Ascomycota</taxon>
        <taxon>Saccharomycotina</taxon>
        <taxon>Pichiomycetes</taxon>
        <taxon>Pichiales</taxon>
        <taxon>Pichiaceae</taxon>
        <taxon>Pichia</taxon>
    </lineage>
</organism>
<feature type="domain" description="NADP-dependent oxidoreductase" evidence="2">
    <location>
        <begin position="22"/>
        <end position="342"/>
    </location>
</feature>